<dbReference type="Proteomes" id="UP001156627">
    <property type="component" value="Unassembled WGS sequence"/>
</dbReference>
<evidence type="ECO:0000313" key="1">
    <source>
        <dbReference type="EMBL" id="GLQ87277.1"/>
    </source>
</evidence>
<sequence length="271" mass="29252">MFVLICSVASPKTQAYQQDGESVNADGSYTVCHEIPVPPNYALVGIKPVGQCSNNLAFTVAPARDNLRVCNLSETAGGAPVRMPFPTDYIVKAIEHVEYTQSKCGGATAVYVIQQVAEGVTACNGSHIPNSWSYIRSAPSYGSCEWMDRNELHRAADGLRICTLSPYPASFVIGSVESVAVCGLQEQYVLRTVSDGVKACGPSKIPAEYVVTGVDRSGWCGRYATLTLRSAYDGVVVCPQSPIPSRYVIEATVPYIGCENWATAYRLRYVL</sequence>
<proteinExistence type="predicted"/>
<name>A0ABQ5X6P1_9GAMM</name>
<gene>
    <name evidence="1" type="ORF">GCM10007898_08430</name>
</gene>
<evidence type="ECO:0000313" key="2">
    <source>
        <dbReference type="Proteomes" id="UP001156627"/>
    </source>
</evidence>
<keyword evidence="2" id="KW-1185">Reference proteome</keyword>
<comment type="caution">
    <text evidence="1">The sequence shown here is derived from an EMBL/GenBank/DDBJ whole genome shotgun (WGS) entry which is preliminary data.</text>
</comment>
<accession>A0ABQ5X6P1</accession>
<organism evidence="1 2">
    <name type="scientific">Dyella flagellata</name>
    <dbReference type="NCBI Taxonomy" id="1867833"/>
    <lineage>
        <taxon>Bacteria</taxon>
        <taxon>Pseudomonadati</taxon>
        <taxon>Pseudomonadota</taxon>
        <taxon>Gammaproteobacteria</taxon>
        <taxon>Lysobacterales</taxon>
        <taxon>Rhodanobacteraceae</taxon>
        <taxon>Dyella</taxon>
    </lineage>
</organism>
<protein>
    <submittedName>
        <fullName evidence="1">Uncharacterized protein</fullName>
    </submittedName>
</protein>
<reference evidence="2" key="1">
    <citation type="journal article" date="2019" name="Int. J. Syst. Evol. Microbiol.">
        <title>The Global Catalogue of Microorganisms (GCM) 10K type strain sequencing project: providing services to taxonomists for standard genome sequencing and annotation.</title>
        <authorList>
            <consortium name="The Broad Institute Genomics Platform"/>
            <consortium name="The Broad Institute Genome Sequencing Center for Infectious Disease"/>
            <person name="Wu L."/>
            <person name="Ma J."/>
        </authorList>
    </citation>
    <scope>NUCLEOTIDE SEQUENCE [LARGE SCALE GENOMIC DNA]</scope>
    <source>
        <strain evidence="2">NBRC 111981</strain>
    </source>
</reference>
<dbReference type="EMBL" id="BSOA01000003">
    <property type="protein sequence ID" value="GLQ87277.1"/>
    <property type="molecule type" value="Genomic_DNA"/>
</dbReference>